<name>A0ACB8CBP6_DERSI</name>
<sequence length="150" mass="16757">MPTDQELKSPAQRLMGRQTRTRLPVLPQHLEAVPPESVLNRLREIREKQRIFYNQTSKREPALRSGSPVSVYGTISRTWSPAVVIGPAGPPWSYNLVTESGQQLRRTREHLTSTEMRPVADPTTDSATTPLYSLLNNPPLSCSLLSPVSN</sequence>
<evidence type="ECO:0000313" key="2">
    <source>
        <dbReference type="Proteomes" id="UP000821865"/>
    </source>
</evidence>
<dbReference type="Proteomes" id="UP000821865">
    <property type="component" value="Chromosome 8"/>
</dbReference>
<proteinExistence type="predicted"/>
<comment type="caution">
    <text evidence="1">The sequence shown here is derived from an EMBL/GenBank/DDBJ whole genome shotgun (WGS) entry which is preliminary data.</text>
</comment>
<reference evidence="1" key="1">
    <citation type="submission" date="2020-05" db="EMBL/GenBank/DDBJ databases">
        <title>Large-scale comparative analyses of tick genomes elucidate their genetic diversity and vector capacities.</title>
        <authorList>
            <person name="Jia N."/>
            <person name="Wang J."/>
            <person name="Shi W."/>
            <person name="Du L."/>
            <person name="Sun Y."/>
            <person name="Zhan W."/>
            <person name="Jiang J."/>
            <person name="Wang Q."/>
            <person name="Zhang B."/>
            <person name="Ji P."/>
            <person name="Sakyi L.B."/>
            <person name="Cui X."/>
            <person name="Yuan T."/>
            <person name="Jiang B."/>
            <person name="Yang W."/>
            <person name="Lam T.T.-Y."/>
            <person name="Chang Q."/>
            <person name="Ding S."/>
            <person name="Wang X."/>
            <person name="Zhu J."/>
            <person name="Ruan X."/>
            <person name="Zhao L."/>
            <person name="Wei J."/>
            <person name="Que T."/>
            <person name="Du C."/>
            <person name="Cheng J."/>
            <person name="Dai P."/>
            <person name="Han X."/>
            <person name="Huang E."/>
            <person name="Gao Y."/>
            <person name="Liu J."/>
            <person name="Shao H."/>
            <person name="Ye R."/>
            <person name="Li L."/>
            <person name="Wei W."/>
            <person name="Wang X."/>
            <person name="Wang C."/>
            <person name="Yang T."/>
            <person name="Huo Q."/>
            <person name="Li W."/>
            <person name="Guo W."/>
            <person name="Chen H."/>
            <person name="Zhou L."/>
            <person name="Ni X."/>
            <person name="Tian J."/>
            <person name="Zhou Y."/>
            <person name="Sheng Y."/>
            <person name="Liu T."/>
            <person name="Pan Y."/>
            <person name="Xia L."/>
            <person name="Li J."/>
            <person name="Zhao F."/>
            <person name="Cao W."/>
        </authorList>
    </citation>
    <scope>NUCLEOTIDE SEQUENCE</scope>
    <source>
        <strain evidence="1">Dsil-2018</strain>
    </source>
</reference>
<evidence type="ECO:0000313" key="1">
    <source>
        <dbReference type="EMBL" id="KAH7938301.1"/>
    </source>
</evidence>
<keyword evidence="2" id="KW-1185">Reference proteome</keyword>
<organism evidence="1 2">
    <name type="scientific">Dermacentor silvarum</name>
    <name type="common">Tick</name>
    <dbReference type="NCBI Taxonomy" id="543639"/>
    <lineage>
        <taxon>Eukaryota</taxon>
        <taxon>Metazoa</taxon>
        <taxon>Ecdysozoa</taxon>
        <taxon>Arthropoda</taxon>
        <taxon>Chelicerata</taxon>
        <taxon>Arachnida</taxon>
        <taxon>Acari</taxon>
        <taxon>Parasitiformes</taxon>
        <taxon>Ixodida</taxon>
        <taxon>Ixodoidea</taxon>
        <taxon>Ixodidae</taxon>
        <taxon>Rhipicephalinae</taxon>
        <taxon>Dermacentor</taxon>
    </lineage>
</organism>
<dbReference type="EMBL" id="CM023477">
    <property type="protein sequence ID" value="KAH7938301.1"/>
    <property type="molecule type" value="Genomic_DNA"/>
</dbReference>
<protein>
    <submittedName>
        <fullName evidence="1">Uncharacterized protein</fullName>
    </submittedName>
</protein>
<accession>A0ACB8CBP6</accession>
<gene>
    <name evidence="1" type="ORF">HPB49_022283</name>
</gene>